<dbReference type="SUPFAM" id="SSF50978">
    <property type="entry name" value="WD40 repeat-like"/>
    <property type="match status" value="1"/>
</dbReference>
<feature type="region of interest" description="Disordered" evidence="4">
    <location>
        <begin position="873"/>
        <end position="909"/>
    </location>
</feature>
<dbReference type="PANTHER" id="PTHR15574">
    <property type="entry name" value="WD REPEAT DOMAIN-CONTAINING FAMILY"/>
    <property type="match status" value="1"/>
</dbReference>
<dbReference type="KEGG" id="obi:106883914"/>
<dbReference type="STRING" id="37653.A0A0L8I5U6"/>
<dbReference type="InterPro" id="IPR001680">
    <property type="entry name" value="WD40_rpt"/>
</dbReference>
<dbReference type="InterPro" id="IPR036322">
    <property type="entry name" value="WD40_repeat_dom_sf"/>
</dbReference>
<feature type="region of interest" description="Disordered" evidence="4">
    <location>
        <begin position="358"/>
        <end position="430"/>
    </location>
</feature>
<dbReference type="Gene3D" id="2.130.10.10">
    <property type="entry name" value="YVTN repeat-like/Quinoprotein amine dehydrogenase"/>
    <property type="match status" value="2"/>
</dbReference>
<dbReference type="Pfam" id="PF00400">
    <property type="entry name" value="WD40"/>
    <property type="match status" value="2"/>
</dbReference>
<feature type="compositionally biased region" description="Polar residues" evidence="4">
    <location>
        <begin position="456"/>
        <end position="517"/>
    </location>
</feature>
<sequence>MRSSSGGGGGGMFLPLQHRPLGSWHQVKLYNACKANLEFIQRLKLERKLEFHSGCVNTICWNDTGQYILSGSDDQYLVVTNPFDGKKVASIRSGHRANIFSAKFLPNSHDKEVISCSGDGKIFYTRVDREDTYGTHCFDCHFGTTYEVVVVPNEASTFLSCGEDCTVRWFDLRMKNKCHKDDCRDDVMLFCQRAVTSMAINPMVPYELGIALSDSTVLMFDRRMLGTRATGNYTNKFTTGLTCRFSASTLKNRNYRITSLCYSPDGKEMLVSYSSEYIYLFKTRGDEGRSTCLMSEGLSCDNGNRQPPIKRLRLRGDWSDTGPNARPERERQSGEGQQSPRTTIMQRMSDMLTRWLDGSLRNNNENDQPASGLTEGDSTNNPTESGGEMLATTSTSMPASASTASTSSDRAAEGQRDMTCEGSPAAAPLVEGDLGQMPAKVMQVIRDNINPFRSLESPSAASASTDVSNNQETSLKTGKTTRADKSTLQSPLCLKPNNSTECRSPNPTSKASDQFSLNTPVSVLPSKLSLISTNDSNNDAKNQLWGSLEKENHPEQTSENNFISLPNSSKSNLPISESREAVTPGHVFADDTGAFEADGQNESSSGLSNKLNTSLNSIDEQQQPHISREDHPSPSSLSISNLSTFFSSSVSLPSPSTHTTTATSTTTTATTSNTTTTTSTTTIITTASNSIATTTTTTTTTHSTTAQMSSVSSMESSSSTSLSPLQSYLQPVRIEPVISLHYETEGTSSSTIRVGFAAFENLEAGILERSAENASLSQLNTSTMPGQLGVAASDNSGSTSMEIEKPSGTKELNATSSVNHESPASLSSHFCNQAQVVTNSDPPAPSLFGSCEVRTEDVDDCDPLPKCDIKQTAEPIPLASGEDSCSMSFETETEVNDSKSSSHTTCGQLEKQGENSADLLASQNPVCNNEGMLVSTDSDSKDHSMRLSTGNNDSDQACGSSSNFPTATTSAENVTNEEESSDEEFVFRPSQSGSSTRCDGGNSSGSSSSETKRNIAKAKLQEYYRRKKEERLKEEQEAMNRVFQASIKTKFKGHRNARTMIKEANFWSDQFVMSGSDCGHIFFWDRYTGRLAMLLEADRHVVNCLQPHPFYPILASSGIDYDIKIWQPLEEHPNFDEVKAEEIMHRNEIMLDETRDTITVPAAFMLRVLASLNQIRSGRASGREDQNSSRRDTGDSESEE</sequence>
<protein>
    <submittedName>
        <fullName evidence="5">Uncharacterized protein</fullName>
    </submittedName>
</protein>
<dbReference type="InterPro" id="IPR045151">
    <property type="entry name" value="DCAF8"/>
</dbReference>
<feature type="compositionally biased region" description="Basic and acidic residues" evidence="4">
    <location>
        <begin position="1181"/>
        <end position="1194"/>
    </location>
</feature>
<feature type="compositionally biased region" description="Polar residues" evidence="4">
    <location>
        <begin position="810"/>
        <end position="821"/>
    </location>
</feature>
<feature type="compositionally biased region" description="Low complexity" evidence="4">
    <location>
        <begin position="633"/>
        <end position="678"/>
    </location>
</feature>
<gene>
    <name evidence="5" type="ORF">OCBIM_22032982mg</name>
</gene>
<dbReference type="GO" id="GO:0005737">
    <property type="term" value="C:cytoplasm"/>
    <property type="evidence" value="ECO:0007669"/>
    <property type="project" value="TreeGrafter"/>
</dbReference>
<keyword evidence="3" id="KW-0175">Coiled coil</keyword>
<evidence type="ECO:0000256" key="3">
    <source>
        <dbReference type="SAM" id="Coils"/>
    </source>
</evidence>
<dbReference type="SMART" id="SM00320">
    <property type="entry name" value="WD40"/>
    <property type="match status" value="7"/>
</dbReference>
<feature type="compositionally biased region" description="Low complexity" evidence="4">
    <location>
        <begin position="1000"/>
        <end position="1009"/>
    </location>
</feature>
<feature type="compositionally biased region" description="Polar residues" evidence="4">
    <location>
        <begin position="334"/>
        <end position="343"/>
    </location>
</feature>
<evidence type="ECO:0000256" key="1">
    <source>
        <dbReference type="ARBA" id="ARBA00022574"/>
    </source>
</evidence>
<feature type="compositionally biased region" description="Acidic residues" evidence="4">
    <location>
        <begin position="975"/>
        <end position="984"/>
    </location>
</feature>
<dbReference type="OMA" id="TICWNDR"/>
<feature type="region of interest" description="Disordered" evidence="4">
    <location>
        <begin position="1178"/>
        <end position="1200"/>
    </location>
</feature>
<feature type="region of interest" description="Disordered" evidence="4">
    <location>
        <begin position="297"/>
        <end position="343"/>
    </location>
</feature>
<dbReference type="PANTHER" id="PTHR15574:SF39">
    <property type="entry name" value="DDB1- AND CUL4-ASSOCIATED FACTOR 6"/>
    <property type="match status" value="1"/>
</dbReference>
<evidence type="ECO:0000256" key="2">
    <source>
        <dbReference type="ARBA" id="ARBA00022737"/>
    </source>
</evidence>
<organism evidence="5">
    <name type="scientific">Octopus bimaculoides</name>
    <name type="common">California two-spotted octopus</name>
    <dbReference type="NCBI Taxonomy" id="37653"/>
    <lineage>
        <taxon>Eukaryota</taxon>
        <taxon>Metazoa</taxon>
        <taxon>Spiralia</taxon>
        <taxon>Lophotrochozoa</taxon>
        <taxon>Mollusca</taxon>
        <taxon>Cephalopoda</taxon>
        <taxon>Coleoidea</taxon>
        <taxon>Octopodiformes</taxon>
        <taxon>Octopoda</taxon>
        <taxon>Incirrata</taxon>
        <taxon>Octopodidae</taxon>
        <taxon>Octopus</taxon>
    </lineage>
</organism>
<feature type="compositionally biased region" description="Basic and acidic residues" evidence="4">
    <location>
        <begin position="410"/>
        <end position="419"/>
    </location>
</feature>
<feature type="compositionally biased region" description="Polar residues" evidence="4">
    <location>
        <begin position="898"/>
        <end position="907"/>
    </location>
</feature>
<evidence type="ECO:0000313" key="5">
    <source>
        <dbReference type="EMBL" id="KOF96893.1"/>
    </source>
</evidence>
<feature type="region of interest" description="Disordered" evidence="4">
    <location>
        <begin position="792"/>
        <end position="821"/>
    </location>
</feature>
<keyword evidence="2" id="KW-0677">Repeat</keyword>
<reference evidence="5" key="1">
    <citation type="submission" date="2015-07" db="EMBL/GenBank/DDBJ databases">
        <title>MeaNS - Measles Nucleotide Surveillance Program.</title>
        <authorList>
            <person name="Tran T."/>
            <person name="Druce J."/>
        </authorList>
    </citation>
    <scope>NUCLEOTIDE SEQUENCE</scope>
    <source>
        <strain evidence="5">UCB-OBI-ISO-001</strain>
        <tissue evidence="5">Gonad</tissue>
    </source>
</reference>
<dbReference type="GO" id="GO:0045944">
    <property type="term" value="P:positive regulation of transcription by RNA polymerase II"/>
    <property type="evidence" value="ECO:0007669"/>
    <property type="project" value="TreeGrafter"/>
</dbReference>
<dbReference type="EMBL" id="KQ416463">
    <property type="protein sequence ID" value="KOF96893.1"/>
    <property type="molecule type" value="Genomic_DNA"/>
</dbReference>
<proteinExistence type="predicted"/>
<dbReference type="AlphaFoldDB" id="A0A0L8I5U6"/>
<feature type="region of interest" description="Disordered" evidence="4">
    <location>
        <begin position="551"/>
        <end position="574"/>
    </location>
</feature>
<evidence type="ECO:0000256" key="4">
    <source>
        <dbReference type="SAM" id="MobiDB-lite"/>
    </source>
</evidence>
<feature type="compositionally biased region" description="Polar residues" evidence="4">
    <location>
        <begin position="360"/>
        <end position="384"/>
    </location>
</feature>
<feature type="region of interest" description="Disordered" evidence="4">
    <location>
        <begin position="453"/>
        <end position="517"/>
    </location>
</feature>
<dbReference type="InterPro" id="IPR015943">
    <property type="entry name" value="WD40/YVTN_repeat-like_dom_sf"/>
</dbReference>
<name>A0A0L8I5U6_OCTBM</name>
<dbReference type="GO" id="GO:0080008">
    <property type="term" value="C:Cul4-RING E3 ubiquitin ligase complex"/>
    <property type="evidence" value="ECO:0007669"/>
    <property type="project" value="TreeGrafter"/>
</dbReference>
<feature type="region of interest" description="Disordered" evidence="4">
    <location>
        <begin position="590"/>
        <end position="678"/>
    </location>
</feature>
<feature type="region of interest" description="Disordered" evidence="4">
    <location>
        <begin position="695"/>
        <end position="722"/>
    </location>
</feature>
<feature type="compositionally biased region" description="Polar residues" evidence="4">
    <location>
        <begin position="946"/>
        <end position="974"/>
    </location>
</feature>
<feature type="compositionally biased region" description="Low complexity" evidence="4">
    <location>
        <begin position="391"/>
        <end position="409"/>
    </location>
</feature>
<feature type="coiled-coil region" evidence="3">
    <location>
        <begin position="1017"/>
        <end position="1045"/>
    </location>
</feature>
<feature type="compositionally biased region" description="Polar residues" evidence="4">
    <location>
        <begin position="600"/>
        <end position="625"/>
    </location>
</feature>
<keyword evidence="1" id="KW-0853">WD repeat</keyword>
<feature type="compositionally biased region" description="Polar residues" evidence="4">
    <location>
        <begin position="557"/>
        <end position="574"/>
    </location>
</feature>
<dbReference type="OrthoDB" id="4869960at2759"/>
<accession>A0A0L8I5U6</accession>
<feature type="region of interest" description="Disordered" evidence="4">
    <location>
        <begin position="928"/>
        <end position="1014"/>
    </location>
</feature>